<comment type="caution">
    <text evidence="1">The sequence shown here is derived from an EMBL/GenBank/DDBJ whole genome shotgun (WGS) entry which is preliminary data.</text>
</comment>
<gene>
    <name evidence="1" type="ORF">Lisr_0289</name>
</gene>
<organism evidence="1 2">
    <name type="scientific">Legionella israelensis</name>
    <dbReference type="NCBI Taxonomy" id="454"/>
    <lineage>
        <taxon>Bacteria</taxon>
        <taxon>Pseudomonadati</taxon>
        <taxon>Pseudomonadota</taxon>
        <taxon>Gammaproteobacteria</taxon>
        <taxon>Legionellales</taxon>
        <taxon>Legionellaceae</taxon>
        <taxon>Legionella</taxon>
    </lineage>
</organism>
<accession>A0A0W0WNK9</accession>
<evidence type="ECO:0000313" key="2">
    <source>
        <dbReference type="Proteomes" id="UP000054761"/>
    </source>
</evidence>
<dbReference type="RefSeq" id="WP_058500676.1">
    <property type="nucleotide sequence ID" value="NZ_CAAAJA010000004.1"/>
</dbReference>
<protein>
    <submittedName>
        <fullName evidence="1">Interaptin</fullName>
    </submittedName>
</protein>
<sequence>MAKNEAILRALKSDFDDKDLEVVNKALDALIKATPNDVSAFRNAFKITSELEGFWQSYSFAPKDDDNFLLGPGEGAHSSQNNITALRQLAGQQRVILNLDKVNNDVLNNIAKNDTDAPSMRRIIKDNKPTLWPDPWDDLTNDQLTDGNLKVIKEEAKKKLMATLISKINLDDDLDNLNKGFLALDNYDSDDVPKDWIGESDKEQIKAAIKARALVLAQVELAGHDARVQLVDLLEADDLPSIKDKAGAIFTHKDWITEENIDTLKKAARKGLTNKIKTEIEALSYDVGHDDYRIRLIKAADPKNISTYQRELAAVGIVKADSLLKEENYTALLDTIRNKAFEMQVHKSSPYSPYGKEIHKALIDAFKAATPEKKEIIFSNLEKNIQRLMHATNVNDVKHMLGVEDNVANLVTEENGRLEKFKKIHSLEAEKILANLYATYCPSEELSDDVINAFNAKFFENDGNNAYTENNYPNLIQNVLIQVGGHLPRAIDAQKFYNAFGLSNDGSVVRDSDEDRAIKKLVTDERNSNLPLAIDIHKNTTSPTRPNADPLRKELMQSFLRIDKSSSPLGLAHPLDGNNVDSLWTFFNNSKTYEEFKKNITNNTTIKDKLSEDWPKQFTAADFDKLKLKQLKQLNSERDISKFVDKRLEELKIRENKKFMSEGQRKILEKIGGGSANINDVMRLFNPAFMGKSKAEAEKMRSRLMKLAESYDTIIRRMKQQKEVIEGLQKSLQAPDSNMGKKLKGKIAEIDMILNTYEKAQQQLVDHILPELQEVIESKKVIQVFGPDSGVVPKVFKKGSKEYEDVKNKRFRSANLSEASVTHGHQKDISTDEMDSDEFRILDVTTMDKGGSSVVSRIIEEHGSTKPEKVYASDKKIITPRKFSVDVPKTNNPQERELIEKARMKTAMIAVCQLLDELDGPPDKKHPIRINGSDPEDLKYLWTAVKIAQKELEGTKMAFKDDAIQGDSIEYLSKTQKGRLGWKEDSVYKTVFEEKENKLVWKKIVDKLKGDVNEKFKHDRAKGFIYSTVNQHWFKKEVQERVKGAEEELKKEHKESTLKH</sequence>
<proteinExistence type="predicted"/>
<dbReference type="PATRIC" id="fig|454.4.peg.304"/>
<keyword evidence="2" id="KW-1185">Reference proteome</keyword>
<dbReference type="EMBL" id="LNYH01000006">
    <property type="protein sequence ID" value="KTD33921.1"/>
    <property type="molecule type" value="Genomic_DNA"/>
</dbReference>
<dbReference type="STRING" id="454.Lisr_0289"/>
<dbReference type="OrthoDB" id="5653987at2"/>
<reference evidence="1 2" key="1">
    <citation type="submission" date="2015-11" db="EMBL/GenBank/DDBJ databases">
        <title>Genomic analysis of 38 Legionella species identifies large and diverse effector repertoires.</title>
        <authorList>
            <person name="Burstein D."/>
            <person name="Amaro F."/>
            <person name="Zusman T."/>
            <person name="Lifshitz Z."/>
            <person name="Cohen O."/>
            <person name="Gilbert J.A."/>
            <person name="Pupko T."/>
            <person name="Shuman H.A."/>
            <person name="Segal G."/>
        </authorList>
    </citation>
    <scope>NUCLEOTIDE SEQUENCE [LARGE SCALE GENOMIC DNA]</scope>
    <source>
        <strain evidence="1 2">Bercovier 4</strain>
    </source>
</reference>
<dbReference type="Proteomes" id="UP000054761">
    <property type="component" value="Unassembled WGS sequence"/>
</dbReference>
<evidence type="ECO:0000313" key="1">
    <source>
        <dbReference type="EMBL" id="KTD33921.1"/>
    </source>
</evidence>
<dbReference type="AlphaFoldDB" id="A0A0W0WNK9"/>
<name>A0A0W0WNK9_9GAMM</name>